<evidence type="ECO:0000256" key="6">
    <source>
        <dbReference type="ARBA" id="ARBA00022679"/>
    </source>
</evidence>
<accession>K1GTR0</accession>
<comment type="pathway">
    <text evidence="1">Amino-acid biosynthesis; L-leucine biosynthesis; L-leucine from 3-methyl-2-oxobutanoate: step 1/4.</text>
</comment>
<evidence type="ECO:0000256" key="7">
    <source>
        <dbReference type="ARBA" id="ARBA00023211"/>
    </source>
</evidence>
<dbReference type="Proteomes" id="UP000005809">
    <property type="component" value="Unassembled WGS sequence"/>
</dbReference>
<dbReference type="SUPFAM" id="SSF51569">
    <property type="entry name" value="Aldolase"/>
    <property type="match status" value="1"/>
</dbReference>
<evidence type="ECO:0000256" key="2">
    <source>
        <dbReference type="ARBA" id="ARBA00009396"/>
    </source>
</evidence>
<sequence>MDVAVVWITNDLHLIIRGEVMKCIKIFDTTLRDGEQTPRVNLNAKEKLRIAKQLEALGVDIIEAGFAAASPGDFEAIELIAQNIKNSTVTSLARAVKSDIEMAAKAIKKANKARIHTFIATSPIHREFKLKMSKEEILKTVDEMVRYARTFTNDIEFSAEDAMRTEKEYLVEVYETAIKAGATTINIPDTVGYRTPQEMYDTIKYLKENIKGIENIDISVHCHNDLGLAVANSIAAVQAGATQIECTINGIGERAGNTSLEEVVMLFKTRKDLFADFTTNIDTKQIYPTSKLVSLLTGVTTQPNKAIVGANAFSHESGIHQHGVLANPETYEIIKPEVVGRN</sequence>
<keyword evidence="5" id="KW-0028">Amino-acid biosynthesis</keyword>
<name>K1GTR0_9FUSO</name>
<dbReference type="PANTHER" id="PTHR10277:SF9">
    <property type="entry name" value="2-ISOPROPYLMALATE SYNTHASE 1, CHLOROPLASTIC-RELATED"/>
    <property type="match status" value="1"/>
</dbReference>
<dbReference type="Pfam" id="PF22617">
    <property type="entry name" value="HCS_D2"/>
    <property type="match status" value="1"/>
</dbReference>
<evidence type="ECO:0000313" key="12">
    <source>
        <dbReference type="Proteomes" id="UP000005809"/>
    </source>
</evidence>
<dbReference type="InterPro" id="IPR054691">
    <property type="entry name" value="LeuA/HCS_post-cat"/>
</dbReference>
<evidence type="ECO:0000259" key="10">
    <source>
        <dbReference type="PROSITE" id="PS50991"/>
    </source>
</evidence>
<proteinExistence type="inferred from homology"/>
<evidence type="ECO:0000256" key="4">
    <source>
        <dbReference type="ARBA" id="ARBA00022430"/>
    </source>
</evidence>
<dbReference type="PANTHER" id="PTHR10277">
    <property type="entry name" value="HOMOCITRATE SYNTHASE-RELATED"/>
    <property type="match status" value="1"/>
</dbReference>
<comment type="similarity">
    <text evidence="2">Belongs to the alpha-IPM synthase/homocitrate synthase family. LeuA type 1 subfamily.</text>
</comment>
<dbReference type="PROSITE" id="PS00816">
    <property type="entry name" value="AIPM_HOMOCIT_SYNTH_2"/>
    <property type="match status" value="1"/>
</dbReference>
<keyword evidence="8" id="KW-0100">Branched-chain amino acid biosynthesis</keyword>
<dbReference type="Gene3D" id="3.20.20.70">
    <property type="entry name" value="Aldolase class I"/>
    <property type="match status" value="1"/>
</dbReference>
<comment type="caution">
    <text evidence="11">The sequence shown here is derived from an EMBL/GenBank/DDBJ whole genome shotgun (WGS) entry which is preliminary data.</text>
</comment>
<evidence type="ECO:0000256" key="8">
    <source>
        <dbReference type="ARBA" id="ARBA00023304"/>
    </source>
</evidence>
<gene>
    <name evidence="11" type="ORF">FPOG_00627</name>
</gene>
<dbReference type="AlphaFoldDB" id="K1GTR0"/>
<protein>
    <recommendedName>
        <fullName evidence="3">2-isopropylmalate synthase</fullName>
        <ecNumber evidence="3">2.3.3.13</ecNumber>
    </recommendedName>
</protein>
<dbReference type="FunFam" id="3.20.20.70:FF:000010">
    <property type="entry name" value="2-isopropylmalate synthase"/>
    <property type="match status" value="1"/>
</dbReference>
<dbReference type="InterPro" id="IPR000891">
    <property type="entry name" value="PYR_CT"/>
</dbReference>
<dbReference type="GO" id="GO:0003852">
    <property type="term" value="F:2-isopropylmalate synthase activity"/>
    <property type="evidence" value="ECO:0007669"/>
    <property type="project" value="UniProtKB-EC"/>
</dbReference>
<keyword evidence="6 9" id="KW-0808">Transferase</keyword>
<evidence type="ECO:0000256" key="1">
    <source>
        <dbReference type="ARBA" id="ARBA00004689"/>
    </source>
</evidence>
<evidence type="ECO:0000256" key="9">
    <source>
        <dbReference type="RuleBase" id="RU003523"/>
    </source>
</evidence>
<dbReference type="PROSITE" id="PS50991">
    <property type="entry name" value="PYR_CT"/>
    <property type="match status" value="1"/>
</dbReference>
<dbReference type="Pfam" id="PF00682">
    <property type="entry name" value="HMGL-like"/>
    <property type="match status" value="1"/>
</dbReference>
<keyword evidence="4" id="KW-0432">Leucine biosynthesis</keyword>
<evidence type="ECO:0000256" key="5">
    <source>
        <dbReference type="ARBA" id="ARBA00022605"/>
    </source>
</evidence>
<dbReference type="PROSITE" id="PS00815">
    <property type="entry name" value="AIPM_HOMOCIT_SYNTH_1"/>
    <property type="match status" value="1"/>
</dbReference>
<keyword evidence="7" id="KW-0464">Manganese</keyword>
<dbReference type="InterPro" id="IPR002034">
    <property type="entry name" value="AIPM/Hcit_synth_CS"/>
</dbReference>
<feature type="non-terminal residue" evidence="11">
    <location>
        <position position="342"/>
    </location>
</feature>
<dbReference type="InterPro" id="IPR013785">
    <property type="entry name" value="Aldolase_TIM"/>
</dbReference>
<dbReference type="EC" id="2.3.3.13" evidence="3"/>
<dbReference type="CDD" id="cd07940">
    <property type="entry name" value="DRE_TIM_IPMS"/>
    <property type="match status" value="1"/>
</dbReference>
<dbReference type="EMBL" id="ACIF01000014">
    <property type="protein sequence ID" value="EKA94811.1"/>
    <property type="molecule type" value="Genomic_DNA"/>
</dbReference>
<evidence type="ECO:0000256" key="3">
    <source>
        <dbReference type="ARBA" id="ARBA00012973"/>
    </source>
</evidence>
<dbReference type="HOGENOM" id="CLU_022158_3_1_0"/>
<evidence type="ECO:0000313" key="11">
    <source>
        <dbReference type="EMBL" id="EKA94811.1"/>
    </source>
</evidence>
<organism evidence="11 12">
    <name type="scientific">Fusobacterium periodonticum D10</name>
    <dbReference type="NCBI Taxonomy" id="620833"/>
    <lineage>
        <taxon>Bacteria</taxon>
        <taxon>Fusobacteriati</taxon>
        <taxon>Fusobacteriota</taxon>
        <taxon>Fusobacteriia</taxon>
        <taxon>Fusobacteriales</taxon>
        <taxon>Fusobacteriaceae</taxon>
        <taxon>Fusobacterium</taxon>
    </lineage>
</organism>
<dbReference type="GO" id="GO:0009098">
    <property type="term" value="P:L-leucine biosynthetic process"/>
    <property type="evidence" value="ECO:0007669"/>
    <property type="project" value="UniProtKB-KW"/>
</dbReference>
<dbReference type="InterPro" id="IPR050073">
    <property type="entry name" value="2-IPM_HCS-like"/>
</dbReference>
<feature type="domain" description="Pyruvate carboxyltransferase" evidence="10">
    <location>
        <begin position="24"/>
        <end position="287"/>
    </location>
</feature>
<reference evidence="11 12" key="1">
    <citation type="submission" date="2012-05" db="EMBL/GenBank/DDBJ databases">
        <title>The Genome Sequence of Fusobacterium periodontium Oral Taxon 201 Strain D10.</title>
        <authorList>
            <consortium name="The Broad Institute Genome Sequencing Platform"/>
            <consortium name="The Broad Institute Genome Sequencing Center for Infectious Disease"/>
            <person name="Earl A."/>
            <person name="Ward D."/>
            <person name="Feldgarden M."/>
            <person name="Gevers D."/>
            <person name="Strauss J."/>
            <person name="Sibley C."/>
            <person name="White A."/>
            <person name="Ambrose C.E."/>
            <person name="Allen-Vercoe E."/>
            <person name="Walker B."/>
            <person name="Young S.K."/>
            <person name="Zeng Q."/>
            <person name="Gargeya S."/>
            <person name="Fitzgerald M."/>
            <person name="Haas B."/>
            <person name="Abouelleil A."/>
            <person name="Alvarado L."/>
            <person name="Arachchi H.M."/>
            <person name="Berlin A.M."/>
            <person name="Chapman S.B."/>
            <person name="Goldberg J."/>
            <person name="Griggs A."/>
            <person name="Gujja S."/>
            <person name="Hansen M."/>
            <person name="Howarth C."/>
            <person name="Imamovic A."/>
            <person name="Larimer J."/>
            <person name="McCowan C."/>
            <person name="Montmayeur A."/>
            <person name="Murphy C."/>
            <person name="Neiman D."/>
            <person name="Pearson M."/>
            <person name="Priest M."/>
            <person name="Roberts A."/>
            <person name="Saif S."/>
            <person name="Shea T."/>
            <person name="Sisk P."/>
            <person name="Sykes S."/>
            <person name="Wortman J."/>
            <person name="Nusbaum C."/>
            <person name="Birren B."/>
        </authorList>
    </citation>
    <scope>NUCLEOTIDE SEQUENCE [LARGE SCALE GENOMIC DNA]</scope>
    <source>
        <strain evidence="11 12">D10</strain>
    </source>
</reference>
<dbReference type="NCBIfam" id="NF002086">
    <property type="entry name" value="PRK00915.1-3"/>
    <property type="match status" value="1"/>
</dbReference>